<dbReference type="AlphaFoldDB" id="A0AAQ3JZZ0"/>
<evidence type="ECO:0000313" key="2">
    <source>
        <dbReference type="Proteomes" id="UP001327560"/>
    </source>
</evidence>
<evidence type="ECO:0000313" key="1">
    <source>
        <dbReference type="EMBL" id="WOK97571.1"/>
    </source>
</evidence>
<name>A0AAQ3JZZ0_9LILI</name>
<accession>A0AAQ3JZZ0</accession>
<reference evidence="1 2" key="1">
    <citation type="submission" date="2023-10" db="EMBL/GenBank/DDBJ databases">
        <title>Chromosome-scale genome assembly provides insights into flower coloration mechanisms of Canna indica.</title>
        <authorList>
            <person name="Li C."/>
        </authorList>
    </citation>
    <scope>NUCLEOTIDE SEQUENCE [LARGE SCALE GENOMIC DNA]</scope>
    <source>
        <tissue evidence="1">Flower</tissue>
    </source>
</reference>
<organism evidence="1 2">
    <name type="scientific">Canna indica</name>
    <name type="common">Indian-shot</name>
    <dbReference type="NCBI Taxonomy" id="4628"/>
    <lineage>
        <taxon>Eukaryota</taxon>
        <taxon>Viridiplantae</taxon>
        <taxon>Streptophyta</taxon>
        <taxon>Embryophyta</taxon>
        <taxon>Tracheophyta</taxon>
        <taxon>Spermatophyta</taxon>
        <taxon>Magnoliopsida</taxon>
        <taxon>Liliopsida</taxon>
        <taxon>Zingiberales</taxon>
        <taxon>Cannaceae</taxon>
        <taxon>Canna</taxon>
    </lineage>
</organism>
<gene>
    <name evidence="1" type="ORF">Cni_G06279</name>
</gene>
<dbReference type="EMBL" id="CP136891">
    <property type="protein sequence ID" value="WOK97571.1"/>
    <property type="molecule type" value="Genomic_DNA"/>
</dbReference>
<protein>
    <submittedName>
        <fullName evidence="1">Uncharacterized protein</fullName>
    </submittedName>
</protein>
<keyword evidence="2" id="KW-1185">Reference proteome</keyword>
<sequence>MAVLHHLISLQSEEVVDYFYSLQPEEDDDMEVVEYLCPLQSEEEQEDSPPVWDTYEDETDQQVNLFFEEGEGIKEKLSKSSEETVLTDSVFPMTESAVIPTIYSVDNNRWLTKFQNFIIADEPKTKIVPRRISLIEDPEDQEMKNRLKSEEVVDYFYSLQPEEDDDMEVVEYLCPLQSEEEQEDSPPVWDTYEDETDQQVNLFFEEGEGIKEKLSKSSEETVLTDSVFPMTESAVIPTIYSVDNNRWLTKFQNFIIADEPKTKIVPRRISLIEDPEDQEMKNRLKINEGGGGRKLAFS</sequence>
<dbReference type="Proteomes" id="UP001327560">
    <property type="component" value="Chromosome 2"/>
</dbReference>
<proteinExistence type="predicted"/>